<keyword evidence="6" id="KW-1185">Reference proteome</keyword>
<dbReference type="Pfam" id="PF00108">
    <property type="entry name" value="Thiolase_N"/>
    <property type="match status" value="1"/>
</dbReference>
<dbReference type="InterPro" id="IPR020617">
    <property type="entry name" value="Thiolase_C"/>
</dbReference>
<dbReference type="NCBIfam" id="TIGR01930">
    <property type="entry name" value="AcCoA-C-Actrans"/>
    <property type="match status" value="1"/>
</dbReference>
<evidence type="ECO:0000256" key="4">
    <source>
        <dbReference type="RuleBase" id="RU003557"/>
    </source>
</evidence>
<dbReference type="Pfam" id="PF02803">
    <property type="entry name" value="Thiolase_C"/>
    <property type="match status" value="1"/>
</dbReference>
<dbReference type="AlphaFoldDB" id="A0A7I7Y3Z0"/>
<dbReference type="GO" id="GO:0016747">
    <property type="term" value="F:acyltransferase activity, transferring groups other than amino-acyl groups"/>
    <property type="evidence" value="ECO:0007669"/>
    <property type="project" value="InterPro"/>
</dbReference>
<dbReference type="Gene3D" id="3.40.47.10">
    <property type="match status" value="1"/>
</dbReference>
<evidence type="ECO:0000313" key="6">
    <source>
        <dbReference type="Proteomes" id="UP000466931"/>
    </source>
</evidence>
<evidence type="ECO:0000313" key="5">
    <source>
        <dbReference type="EMBL" id="BBZ35833.1"/>
    </source>
</evidence>
<dbReference type="InterPro" id="IPR002155">
    <property type="entry name" value="Thiolase"/>
</dbReference>
<dbReference type="PANTHER" id="PTHR42689">
    <property type="entry name" value="ACETYL-COA ACYLTRANSFERASE FADA2 (3-KETOACYL-COA THIOLASE) (BETA-KETOTHIOLASE)-RELATED"/>
    <property type="match status" value="1"/>
</dbReference>
<dbReference type="InterPro" id="IPR020616">
    <property type="entry name" value="Thiolase_N"/>
</dbReference>
<evidence type="ECO:0000256" key="3">
    <source>
        <dbReference type="ARBA" id="ARBA00023315"/>
    </source>
</evidence>
<keyword evidence="3 4" id="KW-0012">Acyltransferase</keyword>
<dbReference type="Proteomes" id="UP000466931">
    <property type="component" value="Chromosome"/>
</dbReference>
<dbReference type="PANTHER" id="PTHR42689:SF1">
    <property type="entry name" value="ACETYL-COA ACYLTRANSFERASE FADA2 (3-KETOACYL-COA THIOLASE) (BETA-KETOTHIOLASE)-RELATED"/>
    <property type="match status" value="1"/>
</dbReference>
<dbReference type="PIRSF" id="PIRSF000429">
    <property type="entry name" value="Ac-CoA_Ac_transf"/>
    <property type="match status" value="1"/>
</dbReference>
<comment type="similarity">
    <text evidence="1 4">Belongs to the thiolase-like superfamily. Thiolase family.</text>
</comment>
<dbReference type="RefSeq" id="WP_085156927.1">
    <property type="nucleotide sequence ID" value="NZ_AP022612.1"/>
</dbReference>
<dbReference type="SUPFAM" id="SSF53901">
    <property type="entry name" value="Thiolase-like"/>
    <property type="match status" value="2"/>
</dbReference>
<reference evidence="5" key="2">
    <citation type="submission" date="2020-02" db="EMBL/GenBank/DDBJ databases">
        <authorList>
            <person name="Matsumoto Y."/>
            <person name="Motooka D."/>
            <person name="Nakamura S."/>
        </authorList>
    </citation>
    <scope>NUCLEOTIDE SEQUENCE</scope>
    <source>
        <strain evidence="5">JCM 13671</strain>
    </source>
</reference>
<name>A0A7I7Y3Z0_9MYCO</name>
<sequence>MATSAQSGSKNPAARRPVAVLGGNRIPFARSDGAYAEASNQDMFTAALDGLVERFNLTGQRLDMVIGGAVLKHSRDFNLMRECVLGSALSPYTPAFDLQQACGTGLQAAIAAADGIALGRYEVAAAGGVDTTSDAPIAFGDDLRRTLLGLRRAKSNLDRLKLVGRLPASVGVQIPTNGEPRTGLSMGEHAAVTAKKMSIKRVDQDALAAASHRNMAAAYDRGFFDDLVSPFLGLYRDDNLRPNSSPEKLATLKPVFGVRNGDATMTAGNSTPLTDGASVALLASQDWAEAHNLPVLAYFVDSETAAVDYVSGADGLLMAPTYAVPRLLARNGLTLQDFDYYEIHEAFASVVLATLAAWESEEYCKERLGLDAALGSIDRSKLNVNGSSLAAGHPFAATGGRIVAQMAKQLAEKKAETGAPVRGLISICAAGGQGVTAILEA</sequence>
<proteinExistence type="inferred from homology"/>
<protein>
    <submittedName>
        <fullName evidence="5">Acetyl-CoA acetyltransferase</fullName>
    </submittedName>
</protein>
<dbReference type="GO" id="GO:0005829">
    <property type="term" value="C:cytosol"/>
    <property type="evidence" value="ECO:0007669"/>
    <property type="project" value="TreeGrafter"/>
</dbReference>
<gene>
    <name evidence="5" type="primary">fadA2</name>
    <name evidence="5" type="ORF">MCNF_44380</name>
</gene>
<dbReference type="EMBL" id="AP022612">
    <property type="protein sequence ID" value="BBZ35833.1"/>
    <property type="molecule type" value="Genomic_DNA"/>
</dbReference>
<evidence type="ECO:0000256" key="2">
    <source>
        <dbReference type="ARBA" id="ARBA00022679"/>
    </source>
</evidence>
<evidence type="ECO:0000256" key="1">
    <source>
        <dbReference type="ARBA" id="ARBA00010982"/>
    </source>
</evidence>
<reference evidence="5" key="1">
    <citation type="journal article" date="2019" name="Emerg. Microbes Infect.">
        <title>Comprehensive subspecies identification of 175 nontuberculous mycobacteria species based on 7547 genomic profiles.</title>
        <authorList>
            <person name="Matsumoto Y."/>
            <person name="Kinjo T."/>
            <person name="Motooka D."/>
            <person name="Nabeya D."/>
            <person name="Jung N."/>
            <person name="Uechi K."/>
            <person name="Horii T."/>
            <person name="Iida T."/>
            <person name="Fujita J."/>
            <person name="Nakamura S."/>
        </authorList>
    </citation>
    <scope>NUCLEOTIDE SEQUENCE [LARGE SCALE GENOMIC DNA]</scope>
    <source>
        <strain evidence="5">JCM 13671</strain>
    </source>
</reference>
<dbReference type="InterPro" id="IPR016039">
    <property type="entry name" value="Thiolase-like"/>
</dbReference>
<dbReference type="NCBIfam" id="NF006740">
    <property type="entry name" value="PRK09268.1"/>
    <property type="match status" value="1"/>
</dbReference>
<dbReference type="InterPro" id="IPR050521">
    <property type="entry name" value="3-ketoacyl-CoA_Thiolase"/>
</dbReference>
<keyword evidence="2 4" id="KW-0808">Transferase</keyword>
<dbReference type="OrthoDB" id="1402717at2"/>
<organism evidence="5 6">
    <name type="scientific">Mycolicibacterium confluentis</name>
    <dbReference type="NCBI Taxonomy" id="28047"/>
    <lineage>
        <taxon>Bacteria</taxon>
        <taxon>Bacillati</taxon>
        <taxon>Actinomycetota</taxon>
        <taxon>Actinomycetes</taxon>
        <taxon>Mycobacteriales</taxon>
        <taxon>Mycobacteriaceae</taxon>
        <taxon>Mycolicibacterium</taxon>
    </lineage>
</organism>
<dbReference type="CDD" id="cd00751">
    <property type="entry name" value="thiolase"/>
    <property type="match status" value="1"/>
</dbReference>
<accession>A0A7I7Y3Z0</accession>